<evidence type="ECO:0000313" key="1">
    <source>
        <dbReference type="EMBL" id="MPN26226.1"/>
    </source>
</evidence>
<dbReference type="EMBL" id="VSSQ01075682">
    <property type="protein sequence ID" value="MPN26226.1"/>
    <property type="molecule type" value="Genomic_DNA"/>
</dbReference>
<accession>A0A645GJ11</accession>
<organism evidence="1">
    <name type="scientific">bioreactor metagenome</name>
    <dbReference type="NCBI Taxonomy" id="1076179"/>
    <lineage>
        <taxon>unclassified sequences</taxon>
        <taxon>metagenomes</taxon>
        <taxon>ecological metagenomes</taxon>
    </lineage>
</organism>
<proteinExistence type="predicted"/>
<protein>
    <submittedName>
        <fullName evidence="1">Uncharacterized protein</fullName>
    </submittedName>
</protein>
<sequence>MRGIFIVYLSVIKRLRINGLTPQSQRKSLIPVKCGVLTPDGMCHIGVMAVHVFVRQAIAGYRQRRASGAANNPFQPIGRFFGQVLEKIIGLFVIESL</sequence>
<name>A0A645GJ11_9ZZZZ</name>
<comment type="caution">
    <text evidence="1">The sequence shown here is derived from an EMBL/GenBank/DDBJ whole genome shotgun (WGS) entry which is preliminary data.</text>
</comment>
<reference evidence="1" key="1">
    <citation type="submission" date="2019-08" db="EMBL/GenBank/DDBJ databases">
        <authorList>
            <person name="Kucharzyk K."/>
            <person name="Murdoch R.W."/>
            <person name="Higgins S."/>
            <person name="Loffler F."/>
        </authorList>
    </citation>
    <scope>NUCLEOTIDE SEQUENCE</scope>
</reference>
<gene>
    <name evidence="1" type="ORF">SDC9_173650</name>
</gene>
<dbReference type="AlphaFoldDB" id="A0A645GJ11"/>